<dbReference type="Proteomes" id="UP000184063">
    <property type="component" value="Unassembled WGS sequence"/>
</dbReference>
<dbReference type="AlphaFoldDB" id="A0A1M3T2I1"/>
<evidence type="ECO:0008006" key="3">
    <source>
        <dbReference type="Google" id="ProtNLM"/>
    </source>
</evidence>
<reference evidence="2" key="1">
    <citation type="journal article" date="2017" name="Genome Biol.">
        <title>Comparative genomics reveals high biological diversity and specific adaptations in the industrially and medically important fungal genus Aspergillus.</title>
        <authorList>
            <person name="de Vries R.P."/>
            <person name="Riley R."/>
            <person name="Wiebenga A."/>
            <person name="Aguilar-Osorio G."/>
            <person name="Amillis S."/>
            <person name="Uchima C.A."/>
            <person name="Anderluh G."/>
            <person name="Asadollahi M."/>
            <person name="Askin M."/>
            <person name="Barry K."/>
            <person name="Battaglia E."/>
            <person name="Bayram O."/>
            <person name="Benocci T."/>
            <person name="Braus-Stromeyer S.A."/>
            <person name="Caldana C."/>
            <person name="Canovas D."/>
            <person name="Cerqueira G.C."/>
            <person name="Chen F."/>
            <person name="Chen W."/>
            <person name="Choi C."/>
            <person name="Clum A."/>
            <person name="Dos Santos R.A."/>
            <person name="Damasio A.R."/>
            <person name="Diallinas G."/>
            <person name="Emri T."/>
            <person name="Fekete E."/>
            <person name="Flipphi M."/>
            <person name="Freyberg S."/>
            <person name="Gallo A."/>
            <person name="Gournas C."/>
            <person name="Habgood R."/>
            <person name="Hainaut M."/>
            <person name="Harispe M.L."/>
            <person name="Henrissat B."/>
            <person name="Hilden K.S."/>
            <person name="Hope R."/>
            <person name="Hossain A."/>
            <person name="Karabika E."/>
            <person name="Karaffa L."/>
            <person name="Karanyi Z."/>
            <person name="Krasevec N."/>
            <person name="Kuo A."/>
            <person name="Kusch H."/>
            <person name="LaButti K."/>
            <person name="Lagendijk E.L."/>
            <person name="Lapidus A."/>
            <person name="Levasseur A."/>
            <person name="Lindquist E."/>
            <person name="Lipzen A."/>
            <person name="Logrieco A.F."/>
            <person name="MacCabe A."/>
            <person name="Maekelae M.R."/>
            <person name="Malavazi I."/>
            <person name="Melin P."/>
            <person name="Meyer V."/>
            <person name="Mielnichuk N."/>
            <person name="Miskei M."/>
            <person name="Molnar A.P."/>
            <person name="Mule G."/>
            <person name="Ngan C.Y."/>
            <person name="Orejas M."/>
            <person name="Orosz E."/>
            <person name="Ouedraogo J.P."/>
            <person name="Overkamp K.M."/>
            <person name="Park H.-S."/>
            <person name="Perrone G."/>
            <person name="Piumi F."/>
            <person name="Punt P.J."/>
            <person name="Ram A.F."/>
            <person name="Ramon A."/>
            <person name="Rauscher S."/>
            <person name="Record E."/>
            <person name="Riano-Pachon D.M."/>
            <person name="Robert V."/>
            <person name="Roehrig J."/>
            <person name="Ruller R."/>
            <person name="Salamov A."/>
            <person name="Salih N.S."/>
            <person name="Samson R.A."/>
            <person name="Sandor E."/>
            <person name="Sanguinetti M."/>
            <person name="Schuetze T."/>
            <person name="Sepcic K."/>
            <person name="Shelest E."/>
            <person name="Sherlock G."/>
            <person name="Sophianopoulou V."/>
            <person name="Squina F.M."/>
            <person name="Sun H."/>
            <person name="Susca A."/>
            <person name="Todd R.B."/>
            <person name="Tsang A."/>
            <person name="Unkles S.E."/>
            <person name="van de Wiele N."/>
            <person name="van Rossen-Uffink D."/>
            <person name="Oliveira J.V."/>
            <person name="Vesth T.C."/>
            <person name="Visser J."/>
            <person name="Yu J.-H."/>
            <person name="Zhou M."/>
            <person name="Andersen M.R."/>
            <person name="Archer D.B."/>
            <person name="Baker S.E."/>
            <person name="Benoit I."/>
            <person name="Brakhage A.A."/>
            <person name="Braus G.H."/>
            <person name="Fischer R."/>
            <person name="Frisvad J.C."/>
            <person name="Goldman G.H."/>
            <person name="Houbraken J."/>
            <person name="Oakley B."/>
            <person name="Pocsi I."/>
            <person name="Scazzocchio C."/>
            <person name="Seiboth B."/>
            <person name="vanKuyk P.A."/>
            <person name="Wortman J."/>
            <person name="Dyer P.S."/>
            <person name="Grigoriev I.V."/>
        </authorList>
    </citation>
    <scope>NUCLEOTIDE SEQUENCE [LARGE SCALE GENOMIC DNA]</scope>
    <source>
        <strain evidence="2">CBS 106.47</strain>
    </source>
</reference>
<name>A0A1M3T2I1_ASPLC</name>
<dbReference type="VEuPathDB" id="FungiDB:ASPFODRAFT_37842"/>
<evidence type="ECO:0000313" key="1">
    <source>
        <dbReference type="EMBL" id="OJZ80923.1"/>
    </source>
</evidence>
<dbReference type="EMBL" id="KV878252">
    <property type="protein sequence ID" value="OJZ80923.1"/>
    <property type="molecule type" value="Genomic_DNA"/>
</dbReference>
<dbReference type="InterPro" id="IPR036047">
    <property type="entry name" value="F-box-like_dom_sf"/>
</dbReference>
<sequence>MESHNSVQTVLSVRTILEYILLELDMRTILISASRVNRFWNYTISNSRPIQQALFIQPFRRRNHNSSQQGVLNPLLVEAFPGIFQRNSTVFPEHTESKLTFDTFHMARDPTKTGIYMRENASWRRMLVQQPPARALGIVSHIGDDTGFRERCEIQRVSDIGPEPPNDGVRMEMLFDILVFHGEIHGLMDYATVYWWGDRSGSWVLEYMEGMGLCNASTAPDLILYIPLFLPGRREMGLDMEVSVSGHAPALDYFRSFYQDKGITPNLNIRDGWETFVKRRRRRIR</sequence>
<dbReference type="OrthoDB" id="3800738at2759"/>
<organism evidence="1 2">
    <name type="scientific">Aspergillus luchuensis (strain CBS 106.47)</name>
    <dbReference type="NCBI Taxonomy" id="1137211"/>
    <lineage>
        <taxon>Eukaryota</taxon>
        <taxon>Fungi</taxon>
        <taxon>Dikarya</taxon>
        <taxon>Ascomycota</taxon>
        <taxon>Pezizomycotina</taxon>
        <taxon>Eurotiomycetes</taxon>
        <taxon>Eurotiomycetidae</taxon>
        <taxon>Eurotiales</taxon>
        <taxon>Aspergillaceae</taxon>
        <taxon>Aspergillus</taxon>
        <taxon>Aspergillus subgen. Circumdati</taxon>
    </lineage>
</organism>
<proteinExistence type="predicted"/>
<gene>
    <name evidence="1" type="ORF">ASPFODRAFT_37842</name>
</gene>
<protein>
    <recommendedName>
        <fullName evidence="3">F-box domain-containing protein</fullName>
    </recommendedName>
</protein>
<accession>A0A1M3T2I1</accession>
<dbReference type="SUPFAM" id="SSF81383">
    <property type="entry name" value="F-box domain"/>
    <property type="match status" value="1"/>
</dbReference>
<evidence type="ECO:0000313" key="2">
    <source>
        <dbReference type="Proteomes" id="UP000184063"/>
    </source>
</evidence>